<dbReference type="Proteomes" id="UP000271098">
    <property type="component" value="Unassembled WGS sequence"/>
</dbReference>
<organism evidence="3">
    <name type="scientific">Gongylonema pulchrum</name>
    <dbReference type="NCBI Taxonomy" id="637853"/>
    <lineage>
        <taxon>Eukaryota</taxon>
        <taxon>Metazoa</taxon>
        <taxon>Ecdysozoa</taxon>
        <taxon>Nematoda</taxon>
        <taxon>Chromadorea</taxon>
        <taxon>Rhabditida</taxon>
        <taxon>Spirurina</taxon>
        <taxon>Spiruromorpha</taxon>
        <taxon>Spiruroidea</taxon>
        <taxon>Gongylonematidae</taxon>
        <taxon>Gongylonema</taxon>
    </lineage>
</organism>
<gene>
    <name evidence="1" type="ORF">GPUH_LOCUS6518</name>
</gene>
<name>A0A183DCS6_9BILA</name>
<evidence type="ECO:0000313" key="3">
    <source>
        <dbReference type="WBParaSite" id="GPUH_0000652601-mRNA-1"/>
    </source>
</evidence>
<dbReference type="WBParaSite" id="GPUH_0000652601-mRNA-1">
    <property type="protein sequence ID" value="GPUH_0000652601-mRNA-1"/>
    <property type="gene ID" value="GPUH_0000652601"/>
</dbReference>
<evidence type="ECO:0000313" key="2">
    <source>
        <dbReference type="Proteomes" id="UP000271098"/>
    </source>
</evidence>
<reference evidence="3" key="1">
    <citation type="submission" date="2016-06" db="UniProtKB">
        <authorList>
            <consortium name="WormBaseParasite"/>
        </authorList>
    </citation>
    <scope>IDENTIFICATION</scope>
</reference>
<dbReference type="AlphaFoldDB" id="A0A183DCS6"/>
<proteinExistence type="predicted"/>
<evidence type="ECO:0000313" key="1">
    <source>
        <dbReference type="EMBL" id="VDK55008.1"/>
    </source>
</evidence>
<reference evidence="1 2" key="2">
    <citation type="submission" date="2018-11" db="EMBL/GenBank/DDBJ databases">
        <authorList>
            <consortium name="Pathogen Informatics"/>
        </authorList>
    </citation>
    <scope>NUCLEOTIDE SEQUENCE [LARGE SCALE GENOMIC DNA]</scope>
</reference>
<dbReference type="EMBL" id="UYRT01015448">
    <property type="protein sequence ID" value="VDK55008.1"/>
    <property type="molecule type" value="Genomic_DNA"/>
</dbReference>
<accession>A0A183DCS6</accession>
<protein>
    <submittedName>
        <fullName evidence="3">Secreted protein</fullName>
    </submittedName>
</protein>
<sequence length="96" mass="10476">MLDCMMSLSWHPAAQILAQLSRIVYYSSMQMLTRGQIYTCNLPISPSSGCMLSSIIRLAAASRKHLGPAIQGQQRLNGTNGHPKKSGNQLKAIVCM</sequence>
<keyword evidence="2" id="KW-1185">Reference proteome</keyword>